<name>A0A5B7K4Z8_PORTR</name>
<sequence>MMGGVVTILVTAVVEVGGMGRVFDIAREHGRIELWK</sequence>
<evidence type="ECO:0000313" key="1">
    <source>
        <dbReference type="EMBL" id="MPD04221.1"/>
    </source>
</evidence>
<organism evidence="1 2">
    <name type="scientific">Portunus trituberculatus</name>
    <name type="common">Swimming crab</name>
    <name type="synonym">Neptunus trituberculatus</name>
    <dbReference type="NCBI Taxonomy" id="210409"/>
    <lineage>
        <taxon>Eukaryota</taxon>
        <taxon>Metazoa</taxon>
        <taxon>Ecdysozoa</taxon>
        <taxon>Arthropoda</taxon>
        <taxon>Crustacea</taxon>
        <taxon>Multicrustacea</taxon>
        <taxon>Malacostraca</taxon>
        <taxon>Eumalacostraca</taxon>
        <taxon>Eucarida</taxon>
        <taxon>Decapoda</taxon>
        <taxon>Pleocyemata</taxon>
        <taxon>Brachyura</taxon>
        <taxon>Eubrachyura</taxon>
        <taxon>Portunoidea</taxon>
        <taxon>Portunidae</taxon>
        <taxon>Portuninae</taxon>
        <taxon>Portunus</taxon>
    </lineage>
</organism>
<dbReference type="AlphaFoldDB" id="A0A5B7K4Z8"/>
<protein>
    <submittedName>
        <fullName evidence="1">Uncharacterized protein</fullName>
    </submittedName>
</protein>
<evidence type="ECO:0000313" key="2">
    <source>
        <dbReference type="Proteomes" id="UP000324222"/>
    </source>
</evidence>
<dbReference type="Proteomes" id="UP000324222">
    <property type="component" value="Unassembled WGS sequence"/>
</dbReference>
<gene>
    <name evidence="1" type="ORF">E2C01_099895</name>
</gene>
<comment type="caution">
    <text evidence="1">The sequence shown here is derived from an EMBL/GenBank/DDBJ whole genome shotgun (WGS) entry which is preliminary data.</text>
</comment>
<accession>A0A5B7K4Z8</accession>
<reference evidence="1 2" key="1">
    <citation type="submission" date="2019-05" db="EMBL/GenBank/DDBJ databases">
        <title>Another draft genome of Portunus trituberculatus and its Hox gene families provides insights of decapod evolution.</title>
        <authorList>
            <person name="Jeong J.-H."/>
            <person name="Song I."/>
            <person name="Kim S."/>
            <person name="Choi T."/>
            <person name="Kim D."/>
            <person name="Ryu S."/>
            <person name="Kim W."/>
        </authorList>
    </citation>
    <scope>NUCLEOTIDE SEQUENCE [LARGE SCALE GENOMIC DNA]</scope>
    <source>
        <tissue evidence="1">Muscle</tissue>
    </source>
</reference>
<proteinExistence type="predicted"/>
<keyword evidence="2" id="KW-1185">Reference proteome</keyword>
<dbReference type="EMBL" id="VSRR010139914">
    <property type="protein sequence ID" value="MPD04221.1"/>
    <property type="molecule type" value="Genomic_DNA"/>
</dbReference>